<dbReference type="Pfam" id="PF01547">
    <property type="entry name" value="SBP_bac_1"/>
    <property type="match status" value="1"/>
</dbReference>
<dbReference type="SUPFAM" id="SSF53850">
    <property type="entry name" value="Periplasmic binding protein-like II"/>
    <property type="match status" value="1"/>
</dbReference>
<evidence type="ECO:0000313" key="3">
    <source>
        <dbReference type="EMBL" id="GAI17628.1"/>
    </source>
</evidence>
<reference evidence="3" key="1">
    <citation type="journal article" date="2014" name="Front. Microbiol.">
        <title>High frequency of phylogenetically diverse reductive dehalogenase-homologous genes in deep subseafloor sedimentary metagenomes.</title>
        <authorList>
            <person name="Kawai M."/>
            <person name="Futagami T."/>
            <person name="Toyoda A."/>
            <person name="Takaki Y."/>
            <person name="Nishi S."/>
            <person name="Hori S."/>
            <person name="Arai W."/>
            <person name="Tsubouchi T."/>
            <person name="Morono Y."/>
            <person name="Uchiyama I."/>
            <person name="Ito T."/>
            <person name="Fujiyama A."/>
            <person name="Inagaki F."/>
            <person name="Takami H."/>
        </authorList>
    </citation>
    <scope>NUCLEOTIDE SEQUENCE</scope>
    <source>
        <strain evidence="3">Expedition CK06-06</strain>
    </source>
</reference>
<dbReference type="PANTHER" id="PTHR43649">
    <property type="entry name" value="ARABINOSE-BINDING PROTEIN-RELATED"/>
    <property type="match status" value="1"/>
</dbReference>
<keyword evidence="2" id="KW-0813">Transport</keyword>
<dbReference type="InterPro" id="IPR006059">
    <property type="entry name" value="SBP"/>
</dbReference>
<gene>
    <name evidence="3" type="ORF">S06H3_14085</name>
</gene>
<comment type="caution">
    <text evidence="3">The sequence shown here is derived from an EMBL/GenBank/DDBJ whole genome shotgun (WGS) entry which is preliminary data.</text>
</comment>
<dbReference type="EMBL" id="BARV01006884">
    <property type="protein sequence ID" value="GAI17628.1"/>
    <property type="molecule type" value="Genomic_DNA"/>
</dbReference>
<evidence type="ECO:0000256" key="1">
    <source>
        <dbReference type="ARBA" id="ARBA00008520"/>
    </source>
</evidence>
<sequence length="233" mass="25495">GIFYKVANKSLIWYNPSAFSDAGYEIPTTWDELIALSDKIVSDSKTPWAIGFESGAASGWPATDWIEDIMLRTAGPDIYDQWVNHEISWTDKAVKTAWEVFGEIVGNEEYQYGGSTGTLTTDFGDAPAALFTSPPGAYMHRQASFITGFFPEGLEVGTDYDFFPFPSIDPAYGIPVLGGADLIVVFNNTPEVQQLVKYLATAQPQEIWAAKGGGFISPNKAVSLDAYPDTYKN</sequence>
<dbReference type="InterPro" id="IPR050490">
    <property type="entry name" value="Bact_solute-bd_prot1"/>
</dbReference>
<evidence type="ECO:0000256" key="2">
    <source>
        <dbReference type="ARBA" id="ARBA00022448"/>
    </source>
</evidence>
<dbReference type="Gene3D" id="3.40.190.10">
    <property type="entry name" value="Periplasmic binding protein-like II"/>
    <property type="match status" value="1"/>
</dbReference>
<organism evidence="3">
    <name type="scientific">marine sediment metagenome</name>
    <dbReference type="NCBI Taxonomy" id="412755"/>
    <lineage>
        <taxon>unclassified sequences</taxon>
        <taxon>metagenomes</taxon>
        <taxon>ecological metagenomes</taxon>
    </lineage>
</organism>
<accession>X1LEV7</accession>
<feature type="non-terminal residue" evidence="3">
    <location>
        <position position="1"/>
    </location>
</feature>
<name>X1LEV7_9ZZZZ</name>
<proteinExistence type="inferred from homology"/>
<protein>
    <recommendedName>
        <fullName evidence="4">Alpha-glucoside ABC transporter substrate-binding protein</fullName>
    </recommendedName>
</protein>
<dbReference type="PANTHER" id="PTHR43649:SF29">
    <property type="entry name" value="OSMOPROTECTIVE COMPOUNDS-BINDING PROTEIN GGTB"/>
    <property type="match status" value="1"/>
</dbReference>
<comment type="similarity">
    <text evidence="1">Belongs to the bacterial solute-binding protein 1 family.</text>
</comment>
<evidence type="ECO:0008006" key="4">
    <source>
        <dbReference type="Google" id="ProtNLM"/>
    </source>
</evidence>
<dbReference type="AlphaFoldDB" id="X1LEV7"/>